<sequence>MRKRLCNRLQPLLSPPRECLSAGGCGLAGPSPGENGTNERRLTQPGCGPEQDGSDVKKTGFDVADEKDLHAKHDAPAGASGEIHLQGKAWPRVREFLLRQKPGSLVADVGCGAGKYLKVNQEVCMVGCDLCGPLVAKARKHGNEVLVCDNLQLPFRDRVFSAVISIGVIHHFSTPERRVCAIKEMARTLAPGGEMMIYVWAQEQKRRRFPKQDVLVPWNKALCSRSSSESGDEVSGRTALPEERSRAVPLGGELGDRRTHSLGSYVAVGNCCFRIPAQRDRAPRACLGRSLQSWFFSKSLDESSMKRFIERARPRSGPLQWGQSTVLVQPARHCSVDLGLGGSLLRQSSLGDDDVFVEAVRQEEEEDQWQKEAGVLNGVNGSARGRVHGEYDTAENLQLSAAVRSTNALNRAKTRALPLHSTDSILETVSVDGREGDLADGKDLMRYYHVFRGGELTRLIEENVAELSVLCTSFDHGNWCVIAKKNA</sequence>
<feature type="region of interest" description="Disordered" evidence="3">
    <location>
        <begin position="225"/>
        <end position="253"/>
    </location>
</feature>
<dbReference type="GO" id="GO:0008757">
    <property type="term" value="F:S-adenosylmethionine-dependent methyltransferase activity"/>
    <property type="evidence" value="ECO:0007669"/>
    <property type="project" value="InterPro"/>
</dbReference>
<dbReference type="GO" id="GO:0030488">
    <property type="term" value="P:tRNA methylation"/>
    <property type="evidence" value="ECO:0007669"/>
    <property type="project" value="TreeGrafter"/>
</dbReference>
<dbReference type="InterPro" id="IPR051422">
    <property type="entry name" value="AlkB_tRNA_MeTrf/Diox"/>
</dbReference>
<evidence type="ECO:0000256" key="2">
    <source>
        <dbReference type="ARBA" id="ARBA00022679"/>
    </source>
</evidence>
<dbReference type="PANTHER" id="PTHR13069:SF36">
    <property type="entry name" value="TRNA METHYLTRANSFERASE 9B-RELATED"/>
    <property type="match status" value="1"/>
</dbReference>
<organism evidence="5 6">
    <name type="scientific">Conger conger</name>
    <name type="common">Conger eel</name>
    <name type="synonym">Muraena conger</name>
    <dbReference type="NCBI Taxonomy" id="82655"/>
    <lineage>
        <taxon>Eukaryota</taxon>
        <taxon>Metazoa</taxon>
        <taxon>Chordata</taxon>
        <taxon>Craniata</taxon>
        <taxon>Vertebrata</taxon>
        <taxon>Euteleostomi</taxon>
        <taxon>Actinopterygii</taxon>
        <taxon>Neopterygii</taxon>
        <taxon>Teleostei</taxon>
        <taxon>Anguilliformes</taxon>
        <taxon>Congridae</taxon>
        <taxon>Conger</taxon>
    </lineage>
</organism>
<accession>A0A9Q1DHD1</accession>
<dbReference type="CDD" id="cd02440">
    <property type="entry name" value="AdoMet_MTases"/>
    <property type="match status" value="1"/>
</dbReference>
<dbReference type="Pfam" id="PF08241">
    <property type="entry name" value="Methyltransf_11"/>
    <property type="match status" value="1"/>
</dbReference>
<dbReference type="PANTHER" id="PTHR13069">
    <property type="entry name" value="ALKYLATED DNA REPAIR PROTEIN ALKB HOMOLOG 8"/>
    <property type="match status" value="1"/>
</dbReference>
<dbReference type="Gene3D" id="3.40.50.150">
    <property type="entry name" value="Vaccinia Virus protein VP39"/>
    <property type="match status" value="2"/>
</dbReference>
<evidence type="ECO:0000313" key="6">
    <source>
        <dbReference type="Proteomes" id="UP001152803"/>
    </source>
</evidence>
<name>A0A9Q1DHD1_CONCO</name>
<dbReference type="GO" id="GO:0000049">
    <property type="term" value="F:tRNA binding"/>
    <property type="evidence" value="ECO:0007669"/>
    <property type="project" value="TreeGrafter"/>
</dbReference>
<dbReference type="EMBL" id="JAFJMO010000008">
    <property type="protein sequence ID" value="KAJ8269707.1"/>
    <property type="molecule type" value="Genomic_DNA"/>
</dbReference>
<keyword evidence="6" id="KW-1185">Reference proteome</keyword>
<dbReference type="GO" id="GO:0106335">
    <property type="term" value="F:tRNA (5-carboxymethyluridine(34)-5-O)-methyltransferase activity"/>
    <property type="evidence" value="ECO:0007669"/>
    <property type="project" value="TreeGrafter"/>
</dbReference>
<protein>
    <recommendedName>
        <fullName evidence="4">Methyltransferase type 11 domain-containing protein</fullName>
    </recommendedName>
</protein>
<reference evidence="5" key="1">
    <citation type="journal article" date="2023" name="Science">
        <title>Genome structures resolve the early diversification of teleost fishes.</title>
        <authorList>
            <person name="Parey E."/>
            <person name="Louis A."/>
            <person name="Montfort J."/>
            <person name="Bouchez O."/>
            <person name="Roques C."/>
            <person name="Iampietro C."/>
            <person name="Lluch J."/>
            <person name="Castinel A."/>
            <person name="Donnadieu C."/>
            <person name="Desvignes T."/>
            <person name="Floi Bucao C."/>
            <person name="Jouanno E."/>
            <person name="Wen M."/>
            <person name="Mejri S."/>
            <person name="Dirks R."/>
            <person name="Jansen H."/>
            <person name="Henkel C."/>
            <person name="Chen W.J."/>
            <person name="Zahm M."/>
            <person name="Cabau C."/>
            <person name="Klopp C."/>
            <person name="Thompson A.W."/>
            <person name="Robinson-Rechavi M."/>
            <person name="Braasch I."/>
            <person name="Lecointre G."/>
            <person name="Bobe J."/>
            <person name="Postlethwait J.H."/>
            <person name="Berthelot C."/>
            <person name="Roest Crollius H."/>
            <person name="Guiguen Y."/>
        </authorList>
    </citation>
    <scope>NUCLEOTIDE SEQUENCE</scope>
    <source>
        <strain evidence="5">Concon-B</strain>
    </source>
</reference>
<dbReference type="Proteomes" id="UP001152803">
    <property type="component" value="Unassembled WGS sequence"/>
</dbReference>
<keyword evidence="1" id="KW-0489">Methyltransferase</keyword>
<evidence type="ECO:0000313" key="5">
    <source>
        <dbReference type="EMBL" id="KAJ8269707.1"/>
    </source>
</evidence>
<dbReference type="AlphaFoldDB" id="A0A9Q1DHD1"/>
<dbReference type="GO" id="GO:0002098">
    <property type="term" value="P:tRNA wobble uridine modification"/>
    <property type="evidence" value="ECO:0007669"/>
    <property type="project" value="TreeGrafter"/>
</dbReference>
<evidence type="ECO:0000259" key="4">
    <source>
        <dbReference type="Pfam" id="PF08241"/>
    </source>
</evidence>
<keyword evidence="2" id="KW-0808">Transferase</keyword>
<evidence type="ECO:0000256" key="1">
    <source>
        <dbReference type="ARBA" id="ARBA00022603"/>
    </source>
</evidence>
<evidence type="ECO:0000256" key="3">
    <source>
        <dbReference type="SAM" id="MobiDB-lite"/>
    </source>
</evidence>
<dbReference type="InterPro" id="IPR013216">
    <property type="entry name" value="Methyltransf_11"/>
</dbReference>
<dbReference type="GO" id="GO:0005634">
    <property type="term" value="C:nucleus"/>
    <property type="evidence" value="ECO:0007669"/>
    <property type="project" value="TreeGrafter"/>
</dbReference>
<dbReference type="GO" id="GO:0005737">
    <property type="term" value="C:cytoplasm"/>
    <property type="evidence" value="ECO:0007669"/>
    <property type="project" value="TreeGrafter"/>
</dbReference>
<feature type="region of interest" description="Disordered" evidence="3">
    <location>
        <begin position="23"/>
        <end position="58"/>
    </location>
</feature>
<dbReference type="FunFam" id="3.40.50.150:FF:000195">
    <property type="entry name" value="Methyltransferase domain containing protein"/>
    <property type="match status" value="1"/>
</dbReference>
<feature type="domain" description="Methyltransferase type 11" evidence="4">
    <location>
        <begin position="108"/>
        <end position="196"/>
    </location>
</feature>
<dbReference type="OrthoDB" id="271595at2759"/>
<gene>
    <name evidence="5" type="ORF">COCON_G00123140</name>
</gene>
<dbReference type="InterPro" id="IPR029063">
    <property type="entry name" value="SAM-dependent_MTases_sf"/>
</dbReference>
<dbReference type="SUPFAM" id="SSF53335">
    <property type="entry name" value="S-adenosyl-L-methionine-dependent methyltransferases"/>
    <property type="match status" value="1"/>
</dbReference>
<proteinExistence type="predicted"/>
<comment type="caution">
    <text evidence="5">The sequence shown here is derived from an EMBL/GenBank/DDBJ whole genome shotgun (WGS) entry which is preliminary data.</text>
</comment>